<name>A0A646KT21_STRJU</name>
<evidence type="ECO:0000256" key="1">
    <source>
        <dbReference type="SAM" id="SignalP"/>
    </source>
</evidence>
<keyword evidence="1" id="KW-0732">Signal</keyword>
<accession>A0A646KT21</accession>
<feature type="signal peptide" evidence="1">
    <location>
        <begin position="1"/>
        <end position="27"/>
    </location>
</feature>
<gene>
    <name evidence="2" type="ORF">FF041_29510</name>
</gene>
<reference evidence="2 3" key="1">
    <citation type="submission" date="2019-05" db="EMBL/GenBank/DDBJ databases">
        <title>Comparative genomics and metabolomics analyses of clavulanic acid producing Streptomyces species provides insight into specialized metabolism and evolution of beta-lactam biosynthetic gene clusters.</title>
        <authorList>
            <person name="Moore M.A."/>
            <person name="Cruz-Morales P."/>
            <person name="Barona Gomez F."/>
            <person name="Kapil T."/>
        </authorList>
    </citation>
    <scope>NUCLEOTIDE SEQUENCE [LARGE SCALE GENOMIC DNA]</scope>
    <source>
        <strain evidence="2 3">NRRL 5741</strain>
    </source>
</reference>
<evidence type="ECO:0000313" key="3">
    <source>
        <dbReference type="Proteomes" id="UP000419138"/>
    </source>
</evidence>
<dbReference type="EMBL" id="VCLA01000187">
    <property type="protein sequence ID" value="MQT04156.1"/>
    <property type="molecule type" value="Genomic_DNA"/>
</dbReference>
<keyword evidence="3" id="KW-1185">Reference proteome</keyword>
<dbReference type="RefSeq" id="WP_153525595.1">
    <property type="nucleotide sequence ID" value="NZ_JBEPDZ010000015.1"/>
</dbReference>
<evidence type="ECO:0008006" key="4">
    <source>
        <dbReference type="Google" id="ProtNLM"/>
    </source>
</evidence>
<comment type="caution">
    <text evidence="2">The sequence shown here is derived from an EMBL/GenBank/DDBJ whole genome shotgun (WGS) entry which is preliminary data.</text>
</comment>
<dbReference type="AlphaFoldDB" id="A0A646KT21"/>
<evidence type="ECO:0000313" key="2">
    <source>
        <dbReference type="EMBL" id="MQT04156.1"/>
    </source>
</evidence>
<protein>
    <recommendedName>
        <fullName evidence="4">WD40 repeat domain-containing protein</fullName>
    </recommendedName>
</protein>
<proteinExistence type="predicted"/>
<dbReference type="Proteomes" id="UP000419138">
    <property type="component" value="Unassembled WGS sequence"/>
</dbReference>
<sequence>MKSLRTARRRLAAVLAGLSLASLPGAAAGADGWLPTGQGITAGISGIAVAAQDGAGTEVLVVHDNKRPGEQRVSRIRIPPGSAPHGEVLSWDGERLPVDLEALSAVPGADGEFVALESSGRGYHLLLGQDAVRVLREFTVPGVAPGDNYEGFALTVQAGRLVAVWAHRGQDQDPAVLHTAALDWSGLVFGPQRTAGVRVLYPPENVRHISDVHVSPSGRVTVTSASDAGDDGPFDSAVHDAGSVLTGFDGQPWPAVREEPVRLAVFPGHKIEALDCLPGAVRGVLGTDDENAGGSLRPAEVCLP</sequence>
<dbReference type="OrthoDB" id="452682at2"/>
<feature type="chain" id="PRO_5039561351" description="WD40 repeat domain-containing protein" evidence="1">
    <location>
        <begin position="28"/>
        <end position="304"/>
    </location>
</feature>
<organism evidence="2 3">
    <name type="scientific">Streptomyces jumonjinensis</name>
    <dbReference type="NCBI Taxonomy" id="1945"/>
    <lineage>
        <taxon>Bacteria</taxon>
        <taxon>Bacillati</taxon>
        <taxon>Actinomycetota</taxon>
        <taxon>Actinomycetes</taxon>
        <taxon>Kitasatosporales</taxon>
        <taxon>Streptomycetaceae</taxon>
        <taxon>Streptomyces</taxon>
    </lineage>
</organism>